<gene>
    <name evidence="2" type="ORF">AJ79_04478</name>
</gene>
<dbReference type="PANTHER" id="PTHR12905">
    <property type="entry name" value="METALLOPHOSPHOESTERASE"/>
    <property type="match status" value="1"/>
</dbReference>
<dbReference type="InterPro" id="IPR029052">
    <property type="entry name" value="Metallo-depent_PP-like"/>
</dbReference>
<dbReference type="Pfam" id="PF00149">
    <property type="entry name" value="Metallophos"/>
    <property type="match status" value="1"/>
</dbReference>
<feature type="domain" description="Calcineurin-like phosphoesterase" evidence="1">
    <location>
        <begin position="15"/>
        <end position="201"/>
    </location>
</feature>
<proteinExistence type="predicted"/>
<dbReference type="AlphaFoldDB" id="A0A2B7XSZ0"/>
<sequence>MDSTSTTSTSNIVTRFLVISETHGMEFTQETKPLEYADVAIHCGDLTEGSNLKEFQSAIKLLAELPGPLKLVIAGNHDFTLDIQREYGDYGEIKQLFDEAASMGILLLDEGVHDISLKNGASLAVFASPFTPSFGDSRFQYSNNEGHHFAIDTGVDLVMTHGPPKGIMDYTADRQRAGCPRLFETIARTRPRVHCFGHIHEGWGAKVVTWRDDISENPSHFADIDNERSYVVEKLSTLSGSTFDTADIVEEKWKKLKNYSNQRYYKTSQCVSDDNPLEPGAQTLFVNAAIQGIEQEYPLHLPWLIDIELPKANQVKRQS</sequence>
<reference evidence="2 3" key="1">
    <citation type="submission" date="2017-10" db="EMBL/GenBank/DDBJ databases">
        <title>Comparative genomics in systemic dimorphic fungi from Ajellomycetaceae.</title>
        <authorList>
            <person name="Munoz J.F."/>
            <person name="Mcewen J.G."/>
            <person name="Clay O.K."/>
            <person name="Cuomo C.A."/>
        </authorList>
    </citation>
    <scope>NUCLEOTIDE SEQUENCE [LARGE SCALE GENOMIC DNA]</scope>
    <source>
        <strain evidence="2 3">UAMH5409</strain>
    </source>
</reference>
<evidence type="ECO:0000313" key="3">
    <source>
        <dbReference type="Proteomes" id="UP000223968"/>
    </source>
</evidence>
<dbReference type="InterPro" id="IPR051693">
    <property type="entry name" value="UPF0046_metallophosphoest"/>
</dbReference>
<dbReference type="SUPFAM" id="SSF56300">
    <property type="entry name" value="Metallo-dependent phosphatases"/>
    <property type="match status" value="1"/>
</dbReference>
<organism evidence="2 3">
    <name type="scientific">Helicocarpus griseus UAMH5409</name>
    <dbReference type="NCBI Taxonomy" id="1447875"/>
    <lineage>
        <taxon>Eukaryota</taxon>
        <taxon>Fungi</taxon>
        <taxon>Dikarya</taxon>
        <taxon>Ascomycota</taxon>
        <taxon>Pezizomycotina</taxon>
        <taxon>Eurotiomycetes</taxon>
        <taxon>Eurotiomycetidae</taxon>
        <taxon>Onygenales</taxon>
        <taxon>Ajellomycetaceae</taxon>
        <taxon>Helicocarpus</taxon>
    </lineage>
</organism>
<dbReference type="InterPro" id="IPR004843">
    <property type="entry name" value="Calcineurin-like_PHP"/>
</dbReference>
<evidence type="ECO:0000313" key="2">
    <source>
        <dbReference type="EMBL" id="PGH12079.1"/>
    </source>
</evidence>
<dbReference type="OrthoDB" id="630188at2759"/>
<dbReference type="Proteomes" id="UP000223968">
    <property type="component" value="Unassembled WGS sequence"/>
</dbReference>
<dbReference type="Gene3D" id="3.60.21.10">
    <property type="match status" value="1"/>
</dbReference>
<accession>A0A2B7XSZ0</accession>
<dbReference type="GO" id="GO:0016787">
    <property type="term" value="F:hydrolase activity"/>
    <property type="evidence" value="ECO:0007669"/>
    <property type="project" value="InterPro"/>
</dbReference>
<keyword evidence="3" id="KW-1185">Reference proteome</keyword>
<evidence type="ECO:0000259" key="1">
    <source>
        <dbReference type="Pfam" id="PF00149"/>
    </source>
</evidence>
<dbReference type="EMBL" id="PDNB01000063">
    <property type="protein sequence ID" value="PGH12079.1"/>
    <property type="molecule type" value="Genomic_DNA"/>
</dbReference>
<dbReference type="PANTHER" id="PTHR12905:SF0">
    <property type="entry name" value="CALCINEURIN-LIKE PHOSPHOESTERASE DOMAIN-CONTAINING PROTEIN"/>
    <property type="match status" value="1"/>
</dbReference>
<name>A0A2B7XSZ0_9EURO</name>
<protein>
    <recommendedName>
        <fullName evidence="1">Calcineurin-like phosphoesterase domain-containing protein</fullName>
    </recommendedName>
</protein>
<dbReference type="CDD" id="cd07379">
    <property type="entry name" value="MPP_239FB"/>
    <property type="match status" value="1"/>
</dbReference>
<comment type="caution">
    <text evidence="2">The sequence shown here is derived from an EMBL/GenBank/DDBJ whole genome shotgun (WGS) entry which is preliminary data.</text>
</comment>